<keyword evidence="1" id="KW-0732">Signal</keyword>
<feature type="chain" id="PRO_5047549767" description="Lipoprotein" evidence="1">
    <location>
        <begin position="19"/>
        <end position="346"/>
    </location>
</feature>
<dbReference type="Proteomes" id="UP001305925">
    <property type="component" value="Chromosome"/>
</dbReference>
<evidence type="ECO:0000313" key="3">
    <source>
        <dbReference type="Proteomes" id="UP001305925"/>
    </source>
</evidence>
<organism evidence="2 3">
    <name type="scientific">Borreliella americana</name>
    <dbReference type="NCBI Taxonomy" id="478807"/>
    <lineage>
        <taxon>Bacteria</taxon>
        <taxon>Pseudomonadati</taxon>
        <taxon>Spirochaetota</taxon>
        <taxon>Spirochaetia</taxon>
        <taxon>Spirochaetales</taxon>
        <taxon>Borreliaceae</taxon>
        <taxon>Borreliella</taxon>
    </lineage>
</organism>
<accession>A0ABZ0CCJ2</accession>
<dbReference type="PROSITE" id="PS51257">
    <property type="entry name" value="PROKAR_LIPOPROTEIN"/>
    <property type="match status" value="1"/>
</dbReference>
<evidence type="ECO:0000313" key="2">
    <source>
        <dbReference type="EMBL" id="WNY64035.1"/>
    </source>
</evidence>
<dbReference type="RefSeq" id="WP_316257168.1">
    <property type="nucleotide sequence ID" value="NZ_CP132449.1"/>
</dbReference>
<evidence type="ECO:0000256" key="1">
    <source>
        <dbReference type="SAM" id="SignalP"/>
    </source>
</evidence>
<feature type="signal peptide" evidence="1">
    <location>
        <begin position="1"/>
        <end position="18"/>
    </location>
</feature>
<sequence>MNLLIRIAKFILILFLFASCNQKQSEIQNLIHLLKSSNKNRLDKFLIIDRVVNIYIANKNYGDALEIVNSGIIDDESREYYPLYLYLMGNIYDSMGEDFVAFSIYKRVVDNFDDYVYENCSMKTRVAKKIVNLNIDSIDKINYYKFILNTGIEGIDNLNNEEKGNYFYNLALSLEDVQDYDESYFYYKKFLSIPRSHLKIDSRDYFNVVTKINYFNNPEFVVYRNLGDLIQDVKNFVLSGDTSKLLNIRDKNNFFIQSWDQKGGKSNSINTNSFLTTMIRLGGRRKNGIQFAKHLEADSSDDISYLESRGWDHIREWYFVFKRIVYPKDPEINNGWTWIGVYLGKK</sequence>
<dbReference type="InterPro" id="IPR011990">
    <property type="entry name" value="TPR-like_helical_dom_sf"/>
</dbReference>
<proteinExistence type="predicted"/>
<gene>
    <name evidence="2" type="ORF">QIA00_01960</name>
</gene>
<keyword evidence="3" id="KW-1185">Reference proteome</keyword>
<evidence type="ECO:0008006" key="4">
    <source>
        <dbReference type="Google" id="ProtNLM"/>
    </source>
</evidence>
<dbReference type="EMBL" id="CP132449">
    <property type="protein sequence ID" value="WNY64035.1"/>
    <property type="molecule type" value="Genomic_DNA"/>
</dbReference>
<name>A0ABZ0CCJ2_9SPIR</name>
<protein>
    <recommendedName>
        <fullName evidence="4">Lipoprotein</fullName>
    </recommendedName>
</protein>
<reference evidence="2" key="1">
    <citation type="submission" date="2023-07" db="EMBL/GenBank/DDBJ databases">
        <title>Genome sequencing of multiple Borrelia sensu lato isolates.</title>
        <authorList>
            <person name="Mongodin E.F."/>
            <person name="Rudenko N."/>
            <person name="Fraser C.M."/>
            <person name="Schutzer S."/>
            <person name="Luft B."/>
            <person name="Morgan R."/>
            <person name="Chastens S."/>
            <person name="Qiu W."/>
        </authorList>
    </citation>
    <scope>NUCLEOTIDE SEQUENCE [LARGE SCALE GENOMIC DNA]</scope>
    <source>
        <strain evidence="2">SCW30h</strain>
    </source>
</reference>
<dbReference type="Gene3D" id="1.25.40.10">
    <property type="entry name" value="Tetratricopeptide repeat domain"/>
    <property type="match status" value="1"/>
</dbReference>
<dbReference type="SUPFAM" id="SSF48452">
    <property type="entry name" value="TPR-like"/>
    <property type="match status" value="1"/>
</dbReference>